<dbReference type="EMBL" id="JAUHHV010000009">
    <property type="protein sequence ID" value="KAK1412981.1"/>
    <property type="molecule type" value="Genomic_DNA"/>
</dbReference>
<evidence type="ECO:0000313" key="2">
    <source>
        <dbReference type="EMBL" id="KAK1412981.1"/>
    </source>
</evidence>
<sequence length="88" mass="10166">MFRMKMLHLDGDEDDDVTTRRSSSSKPTRPYIDVCLEVDLLILNKFVRRKVKDEGETRHRSFLSPESGDEDECDGSKLLEGVLAFLEF</sequence>
<dbReference type="Proteomes" id="UP001229421">
    <property type="component" value="Unassembled WGS sequence"/>
</dbReference>
<proteinExistence type="predicted"/>
<name>A0AAD8NLR8_TARER</name>
<reference evidence="2" key="1">
    <citation type="journal article" date="2023" name="bioRxiv">
        <title>Improved chromosome-level genome assembly for marigold (Tagetes erecta).</title>
        <authorList>
            <person name="Jiang F."/>
            <person name="Yuan L."/>
            <person name="Wang S."/>
            <person name="Wang H."/>
            <person name="Xu D."/>
            <person name="Wang A."/>
            <person name="Fan W."/>
        </authorList>
    </citation>
    <scope>NUCLEOTIDE SEQUENCE</scope>
    <source>
        <strain evidence="2">WSJ</strain>
        <tissue evidence="2">Leaf</tissue>
    </source>
</reference>
<evidence type="ECO:0000313" key="3">
    <source>
        <dbReference type="Proteomes" id="UP001229421"/>
    </source>
</evidence>
<comment type="caution">
    <text evidence="2">The sequence shown here is derived from an EMBL/GenBank/DDBJ whole genome shotgun (WGS) entry which is preliminary data.</text>
</comment>
<feature type="region of interest" description="Disordered" evidence="1">
    <location>
        <begin position="1"/>
        <end position="28"/>
    </location>
</feature>
<evidence type="ECO:0000256" key="1">
    <source>
        <dbReference type="SAM" id="MobiDB-lite"/>
    </source>
</evidence>
<organism evidence="2 3">
    <name type="scientific">Tagetes erecta</name>
    <name type="common">African marigold</name>
    <dbReference type="NCBI Taxonomy" id="13708"/>
    <lineage>
        <taxon>Eukaryota</taxon>
        <taxon>Viridiplantae</taxon>
        <taxon>Streptophyta</taxon>
        <taxon>Embryophyta</taxon>
        <taxon>Tracheophyta</taxon>
        <taxon>Spermatophyta</taxon>
        <taxon>Magnoliopsida</taxon>
        <taxon>eudicotyledons</taxon>
        <taxon>Gunneridae</taxon>
        <taxon>Pentapetalae</taxon>
        <taxon>asterids</taxon>
        <taxon>campanulids</taxon>
        <taxon>Asterales</taxon>
        <taxon>Asteraceae</taxon>
        <taxon>Asteroideae</taxon>
        <taxon>Heliantheae alliance</taxon>
        <taxon>Tageteae</taxon>
        <taxon>Tagetes</taxon>
    </lineage>
</organism>
<keyword evidence="3" id="KW-1185">Reference proteome</keyword>
<dbReference type="AlphaFoldDB" id="A0AAD8NLR8"/>
<accession>A0AAD8NLR8</accession>
<protein>
    <submittedName>
        <fullName evidence="2">Uncharacterized protein</fullName>
    </submittedName>
</protein>
<gene>
    <name evidence="2" type="ORF">QVD17_34644</name>
</gene>